<evidence type="ECO:0000256" key="1">
    <source>
        <dbReference type="SAM" id="MobiDB-lite"/>
    </source>
</evidence>
<feature type="chain" id="PRO_5009326737" evidence="2">
    <location>
        <begin position="21"/>
        <end position="421"/>
    </location>
</feature>
<dbReference type="AlphaFoldDB" id="A0A1I8PJG7"/>
<keyword evidence="4" id="KW-1185">Reference proteome</keyword>
<accession>A0A1I8PJG7</accession>
<evidence type="ECO:0000256" key="2">
    <source>
        <dbReference type="SAM" id="SignalP"/>
    </source>
</evidence>
<feature type="compositionally biased region" description="Basic and acidic residues" evidence="1">
    <location>
        <begin position="156"/>
        <end position="167"/>
    </location>
</feature>
<feature type="compositionally biased region" description="Polar residues" evidence="1">
    <location>
        <begin position="145"/>
        <end position="155"/>
    </location>
</feature>
<evidence type="ECO:0000313" key="4">
    <source>
        <dbReference type="Proteomes" id="UP000095300"/>
    </source>
</evidence>
<evidence type="ECO:0000313" key="3">
    <source>
        <dbReference type="EnsemblMetazoa" id="SCAU008587-PA"/>
    </source>
</evidence>
<dbReference type="VEuPathDB" id="VectorBase:SCAU008587"/>
<feature type="region of interest" description="Disordered" evidence="1">
    <location>
        <begin position="117"/>
        <end position="136"/>
    </location>
</feature>
<feature type="region of interest" description="Disordered" evidence="1">
    <location>
        <begin position="337"/>
        <end position="379"/>
    </location>
</feature>
<feature type="compositionally biased region" description="Acidic residues" evidence="1">
    <location>
        <begin position="348"/>
        <end position="357"/>
    </location>
</feature>
<sequence>MHLFEKLLLFLACVLTFCAGQRYTPSYNYPVAQRRAGYSYTSPLSYNSVSSTPGATYNKANSGYYSGSNRSRYPSKTYYQPSSSAYRYGTPSSYHATRGYSGSSGAGGYPSAVRGYSTSPASTNNRYYSQGSTKDYLTNTYNRDYKSKASSNTNKPSKDKSPDPISKADAENAKFAGASNQEQEDESARTNLHFKRKKLLRRRLAASSYGNRCLPYGRDASSIKSTATPPPKEQGRFLFDLNVYNVYPQTSVGIGNGCGGFGGSFGGSFGAGGGIFGDALGFGGGGFPGLGGGGGGGGLLSDPLSDPVYPTNSGLNNFLGLWAPGILQNALAVTARPLADPAPSPSTQEDESDPEVDPDYRPPPPVRRPRPNRVYYDSAGASPITPAQLVGGVATTVNGIIQQLTGNVQPVYQSSYRRSYG</sequence>
<gene>
    <name evidence="3" type="primary">106082475</name>
</gene>
<protein>
    <submittedName>
        <fullName evidence="3">Uncharacterized protein</fullName>
    </submittedName>
</protein>
<dbReference type="OrthoDB" id="8065699at2759"/>
<dbReference type="Proteomes" id="UP000095300">
    <property type="component" value="Unassembled WGS sequence"/>
</dbReference>
<reference evidence="3" key="1">
    <citation type="submission" date="2020-05" db="UniProtKB">
        <authorList>
            <consortium name="EnsemblMetazoa"/>
        </authorList>
    </citation>
    <scope>IDENTIFICATION</scope>
    <source>
        <strain evidence="3">USDA</strain>
    </source>
</reference>
<organism evidence="3 4">
    <name type="scientific">Stomoxys calcitrans</name>
    <name type="common">Stable fly</name>
    <name type="synonym">Conops calcitrans</name>
    <dbReference type="NCBI Taxonomy" id="35570"/>
    <lineage>
        <taxon>Eukaryota</taxon>
        <taxon>Metazoa</taxon>
        <taxon>Ecdysozoa</taxon>
        <taxon>Arthropoda</taxon>
        <taxon>Hexapoda</taxon>
        <taxon>Insecta</taxon>
        <taxon>Pterygota</taxon>
        <taxon>Neoptera</taxon>
        <taxon>Endopterygota</taxon>
        <taxon>Diptera</taxon>
        <taxon>Brachycera</taxon>
        <taxon>Muscomorpha</taxon>
        <taxon>Muscoidea</taxon>
        <taxon>Muscidae</taxon>
        <taxon>Stomoxys</taxon>
    </lineage>
</organism>
<name>A0A1I8PJG7_STOCA</name>
<feature type="signal peptide" evidence="2">
    <location>
        <begin position="1"/>
        <end position="20"/>
    </location>
</feature>
<keyword evidence="2" id="KW-0732">Signal</keyword>
<dbReference type="KEGG" id="scac:106082475"/>
<proteinExistence type="predicted"/>
<dbReference type="EnsemblMetazoa" id="SCAU008587-RA">
    <property type="protein sequence ID" value="SCAU008587-PA"/>
    <property type="gene ID" value="SCAU008587"/>
</dbReference>
<feature type="region of interest" description="Disordered" evidence="1">
    <location>
        <begin position="145"/>
        <end position="167"/>
    </location>
</feature>